<feature type="transmembrane region" description="Helical" evidence="8">
    <location>
        <begin position="395"/>
        <end position="414"/>
    </location>
</feature>
<keyword evidence="6 8" id="KW-0472">Membrane</keyword>
<evidence type="ECO:0000256" key="5">
    <source>
        <dbReference type="ARBA" id="ARBA00022989"/>
    </source>
</evidence>
<feature type="transmembrane region" description="Helical" evidence="8">
    <location>
        <begin position="259"/>
        <end position="282"/>
    </location>
</feature>
<feature type="transmembrane region" description="Helical" evidence="8">
    <location>
        <begin position="180"/>
        <end position="199"/>
    </location>
</feature>
<dbReference type="PANTHER" id="PTHR48020">
    <property type="entry name" value="PROTON MYO-INOSITOL COTRANSPORTER"/>
    <property type="match status" value="1"/>
</dbReference>
<accession>A0ABP5TW61</accession>
<evidence type="ECO:0000256" key="4">
    <source>
        <dbReference type="ARBA" id="ARBA00022692"/>
    </source>
</evidence>
<dbReference type="PRINTS" id="PR00171">
    <property type="entry name" value="SUGRTRNSPORT"/>
</dbReference>
<evidence type="ECO:0000256" key="1">
    <source>
        <dbReference type="ARBA" id="ARBA00004651"/>
    </source>
</evidence>
<comment type="similarity">
    <text evidence="2 7">Belongs to the major facilitator superfamily. Sugar transporter (TC 2.A.1.1) family.</text>
</comment>
<dbReference type="Gene3D" id="1.20.1250.20">
    <property type="entry name" value="MFS general substrate transporter like domains"/>
    <property type="match status" value="1"/>
</dbReference>
<dbReference type="InterPro" id="IPR005828">
    <property type="entry name" value="MFS_sugar_transport-like"/>
</dbReference>
<keyword evidence="5 8" id="KW-1133">Transmembrane helix</keyword>
<keyword evidence="11" id="KW-1185">Reference proteome</keyword>
<dbReference type="InterPro" id="IPR005829">
    <property type="entry name" value="Sugar_transporter_CS"/>
</dbReference>
<organism evidence="10 11">
    <name type="scientific">Saccharopolyspora halophila</name>
    <dbReference type="NCBI Taxonomy" id="405551"/>
    <lineage>
        <taxon>Bacteria</taxon>
        <taxon>Bacillati</taxon>
        <taxon>Actinomycetota</taxon>
        <taxon>Actinomycetes</taxon>
        <taxon>Pseudonocardiales</taxon>
        <taxon>Pseudonocardiaceae</taxon>
        <taxon>Saccharopolyspora</taxon>
    </lineage>
</organism>
<feature type="transmembrane region" description="Helical" evidence="8">
    <location>
        <begin position="147"/>
        <end position="168"/>
    </location>
</feature>
<feature type="transmembrane region" description="Helical" evidence="8">
    <location>
        <begin position="53"/>
        <end position="76"/>
    </location>
</feature>
<feature type="transmembrane region" description="Helical" evidence="8">
    <location>
        <begin position="358"/>
        <end position="383"/>
    </location>
</feature>
<feature type="transmembrane region" description="Helical" evidence="8">
    <location>
        <begin position="112"/>
        <end position="135"/>
    </location>
</feature>
<dbReference type="InterPro" id="IPR003663">
    <property type="entry name" value="Sugar/inositol_transpt"/>
</dbReference>
<evidence type="ECO:0000256" key="8">
    <source>
        <dbReference type="SAM" id="Phobius"/>
    </source>
</evidence>
<feature type="domain" description="Major facilitator superfamily (MFS) profile" evidence="9">
    <location>
        <begin position="20"/>
        <end position="449"/>
    </location>
</feature>
<feature type="transmembrane region" description="Helical" evidence="8">
    <location>
        <begin position="420"/>
        <end position="443"/>
    </location>
</feature>
<keyword evidence="4 8" id="KW-0812">Transmembrane</keyword>
<dbReference type="Pfam" id="PF00083">
    <property type="entry name" value="Sugar_tr"/>
    <property type="match status" value="1"/>
</dbReference>
<dbReference type="Proteomes" id="UP001501218">
    <property type="component" value="Unassembled WGS sequence"/>
</dbReference>
<name>A0ABP5TW61_9PSEU</name>
<comment type="subcellular location">
    <subcellularLocation>
        <location evidence="1">Cell membrane</location>
        <topology evidence="1">Multi-pass membrane protein</topology>
    </subcellularLocation>
</comment>
<feature type="transmembrane region" description="Helical" evidence="8">
    <location>
        <begin position="16"/>
        <end position="33"/>
    </location>
</feature>
<sequence>MTNAPTRAGGPARGHLVLRSAVIAALGGLLFGFDTAVISGTTDALQRVFSLSAGGLGFTVATALIGTIVGAAATGIWKPADLFGRKKVLYAIGILYVVSALGSALAPEWVSFMVLRFVGGLGVGAAAAVAPIYNAEVSPPKIRGRMVGLFQFNIVLGILLAYLSNYVVLHLAPEATAWRWMFGIEALPALAFVLLLVLVPESPRWLMKVGRVAEADRVIAALTAGPDEAREVHEEIAEAIETDGAESGAKFFTRSHRKVILLAFAIAAFNQLSGINAVLYYAPSIFASAGMGESASFLSSGGVGAINLISTMLALLVIDRFGRRKLMLVGSFGYLVTLGLLAAIFLSHRDGFSGAASLLVVVVVMLFVAAHAFGQGAVIWVFISEIFPISIRARGQAFGSLVHWGFAAAISWIFPLLAEVVGGGMAFAFFFACMIGQLVWVLLMMPETKGVPLEKLQGVLGVHDGAEDTPRYPADPTRSHED</sequence>
<protein>
    <submittedName>
        <fullName evidence="10">Sugar porter family MFS transporter</fullName>
    </submittedName>
</protein>
<evidence type="ECO:0000256" key="3">
    <source>
        <dbReference type="ARBA" id="ARBA00022448"/>
    </source>
</evidence>
<evidence type="ECO:0000256" key="2">
    <source>
        <dbReference type="ARBA" id="ARBA00010992"/>
    </source>
</evidence>
<evidence type="ECO:0000256" key="6">
    <source>
        <dbReference type="ARBA" id="ARBA00023136"/>
    </source>
</evidence>
<feature type="transmembrane region" description="Helical" evidence="8">
    <location>
        <begin position="88"/>
        <end position="106"/>
    </location>
</feature>
<keyword evidence="3 7" id="KW-0813">Transport</keyword>
<reference evidence="11" key="1">
    <citation type="journal article" date="2019" name="Int. J. Syst. Evol. Microbiol.">
        <title>The Global Catalogue of Microorganisms (GCM) 10K type strain sequencing project: providing services to taxonomists for standard genome sequencing and annotation.</title>
        <authorList>
            <consortium name="The Broad Institute Genomics Platform"/>
            <consortium name="The Broad Institute Genome Sequencing Center for Infectious Disease"/>
            <person name="Wu L."/>
            <person name="Ma J."/>
        </authorList>
    </citation>
    <scope>NUCLEOTIDE SEQUENCE [LARGE SCALE GENOMIC DNA]</scope>
    <source>
        <strain evidence="11">JCM 16221</strain>
    </source>
</reference>
<dbReference type="InterPro" id="IPR020846">
    <property type="entry name" value="MFS_dom"/>
</dbReference>
<dbReference type="RefSeq" id="WP_344137620.1">
    <property type="nucleotide sequence ID" value="NZ_BAAARA010000024.1"/>
</dbReference>
<dbReference type="NCBIfam" id="TIGR00879">
    <property type="entry name" value="SP"/>
    <property type="match status" value="1"/>
</dbReference>
<dbReference type="InterPro" id="IPR036259">
    <property type="entry name" value="MFS_trans_sf"/>
</dbReference>
<evidence type="ECO:0000259" key="9">
    <source>
        <dbReference type="PROSITE" id="PS50850"/>
    </source>
</evidence>
<dbReference type="PROSITE" id="PS50850">
    <property type="entry name" value="MFS"/>
    <property type="match status" value="1"/>
</dbReference>
<dbReference type="PANTHER" id="PTHR48020:SF12">
    <property type="entry name" value="PROTON MYO-INOSITOL COTRANSPORTER"/>
    <property type="match status" value="1"/>
</dbReference>
<gene>
    <name evidence="10" type="ORF">GCM10009854_48490</name>
</gene>
<evidence type="ECO:0000256" key="7">
    <source>
        <dbReference type="RuleBase" id="RU003346"/>
    </source>
</evidence>
<feature type="transmembrane region" description="Helical" evidence="8">
    <location>
        <begin position="325"/>
        <end position="346"/>
    </location>
</feature>
<dbReference type="EMBL" id="BAAARA010000024">
    <property type="protein sequence ID" value="GAA2363101.1"/>
    <property type="molecule type" value="Genomic_DNA"/>
</dbReference>
<proteinExistence type="inferred from homology"/>
<dbReference type="InterPro" id="IPR050814">
    <property type="entry name" value="Myo-inositol_Transporter"/>
</dbReference>
<dbReference type="PROSITE" id="PS00217">
    <property type="entry name" value="SUGAR_TRANSPORT_2"/>
    <property type="match status" value="1"/>
</dbReference>
<feature type="transmembrane region" description="Helical" evidence="8">
    <location>
        <begin position="294"/>
        <end position="318"/>
    </location>
</feature>
<evidence type="ECO:0000313" key="11">
    <source>
        <dbReference type="Proteomes" id="UP001501218"/>
    </source>
</evidence>
<comment type="caution">
    <text evidence="10">The sequence shown here is derived from an EMBL/GenBank/DDBJ whole genome shotgun (WGS) entry which is preliminary data.</text>
</comment>
<evidence type="ECO:0000313" key="10">
    <source>
        <dbReference type="EMBL" id="GAA2363101.1"/>
    </source>
</evidence>
<dbReference type="SUPFAM" id="SSF103473">
    <property type="entry name" value="MFS general substrate transporter"/>
    <property type="match status" value="1"/>
</dbReference>
<dbReference type="PROSITE" id="PS00216">
    <property type="entry name" value="SUGAR_TRANSPORT_1"/>
    <property type="match status" value="1"/>
</dbReference>